<evidence type="ECO:0000313" key="9">
    <source>
        <dbReference type="EMBL" id="KAF2180449.1"/>
    </source>
</evidence>
<dbReference type="PANTHER" id="PTHR33048:SF129">
    <property type="entry name" value="INTEGRAL MEMBRANE PROTEIN-RELATED"/>
    <property type="match status" value="1"/>
</dbReference>
<evidence type="ECO:0000256" key="3">
    <source>
        <dbReference type="ARBA" id="ARBA00022989"/>
    </source>
</evidence>
<organism evidence="9 10">
    <name type="scientific">Zopfia rhizophila CBS 207.26</name>
    <dbReference type="NCBI Taxonomy" id="1314779"/>
    <lineage>
        <taxon>Eukaryota</taxon>
        <taxon>Fungi</taxon>
        <taxon>Dikarya</taxon>
        <taxon>Ascomycota</taxon>
        <taxon>Pezizomycotina</taxon>
        <taxon>Dothideomycetes</taxon>
        <taxon>Dothideomycetes incertae sedis</taxon>
        <taxon>Zopfiaceae</taxon>
        <taxon>Zopfia</taxon>
    </lineage>
</organism>
<dbReference type="OrthoDB" id="444631at2759"/>
<reference evidence="9" key="1">
    <citation type="journal article" date="2020" name="Stud. Mycol.">
        <title>101 Dothideomycetes genomes: a test case for predicting lifestyles and emergence of pathogens.</title>
        <authorList>
            <person name="Haridas S."/>
            <person name="Albert R."/>
            <person name="Binder M."/>
            <person name="Bloem J."/>
            <person name="Labutti K."/>
            <person name="Salamov A."/>
            <person name="Andreopoulos B."/>
            <person name="Baker S."/>
            <person name="Barry K."/>
            <person name="Bills G."/>
            <person name="Bluhm B."/>
            <person name="Cannon C."/>
            <person name="Castanera R."/>
            <person name="Culley D."/>
            <person name="Daum C."/>
            <person name="Ezra D."/>
            <person name="Gonzalez J."/>
            <person name="Henrissat B."/>
            <person name="Kuo A."/>
            <person name="Liang C."/>
            <person name="Lipzen A."/>
            <person name="Lutzoni F."/>
            <person name="Magnuson J."/>
            <person name="Mondo S."/>
            <person name="Nolan M."/>
            <person name="Ohm R."/>
            <person name="Pangilinan J."/>
            <person name="Park H.-J."/>
            <person name="Ramirez L."/>
            <person name="Alfaro M."/>
            <person name="Sun H."/>
            <person name="Tritt A."/>
            <person name="Yoshinaga Y."/>
            <person name="Zwiers L.-H."/>
            <person name="Turgeon B."/>
            <person name="Goodwin S."/>
            <person name="Spatafora J."/>
            <person name="Crous P."/>
            <person name="Grigoriev I."/>
        </authorList>
    </citation>
    <scope>NUCLEOTIDE SEQUENCE</scope>
    <source>
        <strain evidence="9">CBS 207.26</strain>
    </source>
</reference>
<evidence type="ECO:0000256" key="2">
    <source>
        <dbReference type="ARBA" id="ARBA00022692"/>
    </source>
</evidence>
<feature type="transmembrane region" description="Helical" evidence="7">
    <location>
        <begin position="72"/>
        <end position="90"/>
    </location>
</feature>
<keyword evidence="2 7" id="KW-0812">Transmembrane</keyword>
<evidence type="ECO:0000256" key="1">
    <source>
        <dbReference type="ARBA" id="ARBA00004141"/>
    </source>
</evidence>
<dbReference type="InterPro" id="IPR049326">
    <property type="entry name" value="Rhodopsin_dom_fungi"/>
</dbReference>
<protein>
    <recommendedName>
        <fullName evidence="8">Rhodopsin domain-containing protein</fullName>
    </recommendedName>
</protein>
<feature type="transmembrane region" description="Helical" evidence="7">
    <location>
        <begin position="154"/>
        <end position="174"/>
    </location>
</feature>
<dbReference type="GO" id="GO:0016020">
    <property type="term" value="C:membrane"/>
    <property type="evidence" value="ECO:0007669"/>
    <property type="project" value="UniProtKB-SubCell"/>
</dbReference>
<keyword evidence="10" id="KW-1185">Reference proteome</keyword>
<keyword evidence="4 7" id="KW-0472">Membrane</keyword>
<feature type="transmembrane region" description="Helical" evidence="7">
    <location>
        <begin position="37"/>
        <end position="60"/>
    </location>
</feature>
<evidence type="ECO:0000259" key="8">
    <source>
        <dbReference type="Pfam" id="PF20684"/>
    </source>
</evidence>
<evidence type="ECO:0000256" key="5">
    <source>
        <dbReference type="ARBA" id="ARBA00038359"/>
    </source>
</evidence>
<dbReference type="AlphaFoldDB" id="A0A6A6DQE3"/>
<comment type="similarity">
    <text evidence="5">Belongs to the SAT4 family.</text>
</comment>
<dbReference type="PANTHER" id="PTHR33048">
    <property type="entry name" value="PTH11-LIKE INTEGRAL MEMBRANE PROTEIN (AFU_ORTHOLOGUE AFUA_5G11245)"/>
    <property type="match status" value="1"/>
</dbReference>
<feature type="region of interest" description="Disordered" evidence="6">
    <location>
        <begin position="231"/>
        <end position="278"/>
    </location>
</feature>
<dbReference type="Proteomes" id="UP000800200">
    <property type="component" value="Unassembled WGS sequence"/>
</dbReference>
<comment type="subcellular location">
    <subcellularLocation>
        <location evidence="1">Membrane</location>
        <topology evidence="1">Multi-pass membrane protein</topology>
    </subcellularLocation>
</comment>
<dbReference type="InterPro" id="IPR052337">
    <property type="entry name" value="SAT4-like"/>
</dbReference>
<proteinExistence type="inferred from homology"/>
<accession>A0A6A6DQE3</accession>
<evidence type="ECO:0000256" key="4">
    <source>
        <dbReference type="ARBA" id="ARBA00023136"/>
    </source>
</evidence>
<evidence type="ECO:0000256" key="7">
    <source>
        <dbReference type="SAM" id="Phobius"/>
    </source>
</evidence>
<dbReference type="EMBL" id="ML994658">
    <property type="protein sequence ID" value="KAF2180449.1"/>
    <property type="molecule type" value="Genomic_DNA"/>
</dbReference>
<gene>
    <name evidence="9" type="ORF">K469DRAFT_672921</name>
</gene>
<name>A0A6A6DQE3_9PEZI</name>
<dbReference type="Pfam" id="PF20684">
    <property type="entry name" value="Fung_rhodopsin"/>
    <property type="match status" value="1"/>
</dbReference>
<feature type="transmembrane region" description="Helical" evidence="7">
    <location>
        <begin position="119"/>
        <end position="142"/>
    </location>
</feature>
<keyword evidence="3 7" id="KW-1133">Transmembrane helix</keyword>
<feature type="domain" description="Rhodopsin" evidence="8">
    <location>
        <begin position="14"/>
        <end position="219"/>
    </location>
</feature>
<feature type="compositionally biased region" description="Polar residues" evidence="6">
    <location>
        <begin position="244"/>
        <end position="258"/>
    </location>
</feature>
<sequence length="292" mass="32304">MASRNGLQHMPVRQLLNGSGRHAPAVPMENAITSQKFAYAATIVLVLCLPIAKISICLAYVRIFYSDKRGRLSIQILTVILALTGFVWAIELSFQCKPISAYWTELRPADKCLEDISGFYINGTLNVLADIVLIGIILPRVLNLKLNPRQRYALIRLVLLGWLAVVAGIVRMIRVGTVLGNKVAMDPSWDFYDVSIWTSTEIYVSLICASAPGIKPLVAKLPPQLLGTTLRSRTRTRSARQQSDGTELSSKLKGSTLTTEHESVSMTGADGSEWNSFIRDTRRGRGKFGREK</sequence>
<evidence type="ECO:0000256" key="6">
    <source>
        <dbReference type="SAM" id="MobiDB-lite"/>
    </source>
</evidence>
<evidence type="ECO:0000313" key="10">
    <source>
        <dbReference type="Proteomes" id="UP000800200"/>
    </source>
</evidence>